<gene>
    <name evidence="3" type="ORF">A3H78_05955</name>
</gene>
<dbReference type="Proteomes" id="UP000177418">
    <property type="component" value="Unassembled WGS sequence"/>
</dbReference>
<accession>A0A1F7JIG9</accession>
<dbReference type="AlphaFoldDB" id="A0A1F7JIG9"/>
<dbReference type="PANTHER" id="PTHR22946">
    <property type="entry name" value="DIENELACTONE HYDROLASE DOMAIN-CONTAINING PROTEIN-RELATED"/>
    <property type="match status" value="1"/>
</dbReference>
<organism evidence="3 4">
    <name type="scientific">Candidatus Roizmanbacteria bacterium RIFCSPLOWO2_02_FULL_36_11</name>
    <dbReference type="NCBI Taxonomy" id="1802071"/>
    <lineage>
        <taxon>Bacteria</taxon>
        <taxon>Candidatus Roizmaniibacteriota</taxon>
    </lineage>
</organism>
<proteinExistence type="predicted"/>
<feature type="domain" description="Peptidase S9 prolyl oligopeptidase catalytic" evidence="2">
    <location>
        <begin position="130"/>
        <end position="334"/>
    </location>
</feature>
<dbReference type="Pfam" id="PF00326">
    <property type="entry name" value="Peptidase_S9"/>
    <property type="match status" value="1"/>
</dbReference>
<dbReference type="GO" id="GO:0006508">
    <property type="term" value="P:proteolysis"/>
    <property type="evidence" value="ECO:0007669"/>
    <property type="project" value="InterPro"/>
</dbReference>
<dbReference type="GO" id="GO:0008236">
    <property type="term" value="F:serine-type peptidase activity"/>
    <property type="evidence" value="ECO:0007669"/>
    <property type="project" value="InterPro"/>
</dbReference>
<dbReference type="Gene3D" id="3.40.50.1820">
    <property type="entry name" value="alpha/beta hydrolase"/>
    <property type="match status" value="1"/>
</dbReference>
<evidence type="ECO:0000313" key="4">
    <source>
        <dbReference type="Proteomes" id="UP000177418"/>
    </source>
</evidence>
<dbReference type="InterPro" id="IPR029058">
    <property type="entry name" value="AB_hydrolase_fold"/>
</dbReference>
<dbReference type="EMBL" id="MGAV01000004">
    <property type="protein sequence ID" value="OGK55410.1"/>
    <property type="molecule type" value="Genomic_DNA"/>
</dbReference>
<dbReference type="InterPro" id="IPR001375">
    <property type="entry name" value="Peptidase_S9_cat"/>
</dbReference>
<dbReference type="PANTHER" id="PTHR22946:SF9">
    <property type="entry name" value="POLYKETIDE TRANSFERASE AF380"/>
    <property type="match status" value="1"/>
</dbReference>
<keyword evidence="1" id="KW-0378">Hydrolase</keyword>
<protein>
    <recommendedName>
        <fullName evidence="2">Peptidase S9 prolyl oligopeptidase catalytic domain-containing protein</fullName>
    </recommendedName>
</protein>
<reference evidence="3 4" key="1">
    <citation type="journal article" date="2016" name="Nat. Commun.">
        <title>Thousands of microbial genomes shed light on interconnected biogeochemical processes in an aquifer system.</title>
        <authorList>
            <person name="Anantharaman K."/>
            <person name="Brown C.T."/>
            <person name="Hug L.A."/>
            <person name="Sharon I."/>
            <person name="Castelle C.J."/>
            <person name="Probst A.J."/>
            <person name="Thomas B.C."/>
            <person name="Singh A."/>
            <person name="Wilkins M.J."/>
            <person name="Karaoz U."/>
            <person name="Brodie E.L."/>
            <person name="Williams K.H."/>
            <person name="Hubbard S.S."/>
            <person name="Banfield J.F."/>
        </authorList>
    </citation>
    <scope>NUCLEOTIDE SEQUENCE [LARGE SCALE GENOMIC DNA]</scope>
</reference>
<name>A0A1F7JIG9_9BACT</name>
<comment type="caution">
    <text evidence="3">The sequence shown here is derived from an EMBL/GenBank/DDBJ whole genome shotgun (WGS) entry which is preliminary data.</text>
</comment>
<evidence type="ECO:0000259" key="2">
    <source>
        <dbReference type="Pfam" id="PF00326"/>
    </source>
</evidence>
<sequence length="337" mass="38757">MNHYTTVAIISLAIFALIIVGQKNHGKQIVSNKKTVITTPLPTPSLYSPLFIENLYKRISKFVIINIEKEAYRSRKFTAYIINYESEGKKIYALMSIPNNSNITKKYPVIVFNHGYIDPKNYSTISSYKATFDTYAAYDFIVIKSDYRANGKSEGDKTDPLNRLSYPVDILNLIEGVKSLPQADINNIFIWGHSLGGDISLKIIEATDKIKGVTLWAPVSADYPESLYYFIRKNRPDNLNKIKEIVEKIVDRKDLHKLSPSQNLNKIKTPVIIHHGDNDELVPYEWSTKLVDKMNDLKLSVNFYSYKNESHNFTRGSKSTLIQRDIEFFERIIKQKN</sequence>
<evidence type="ECO:0000256" key="1">
    <source>
        <dbReference type="ARBA" id="ARBA00022801"/>
    </source>
</evidence>
<evidence type="ECO:0000313" key="3">
    <source>
        <dbReference type="EMBL" id="OGK55410.1"/>
    </source>
</evidence>
<dbReference type="GO" id="GO:0052689">
    <property type="term" value="F:carboxylic ester hydrolase activity"/>
    <property type="evidence" value="ECO:0007669"/>
    <property type="project" value="UniProtKB-ARBA"/>
</dbReference>
<dbReference type="InterPro" id="IPR050261">
    <property type="entry name" value="FrsA_esterase"/>
</dbReference>
<dbReference type="SUPFAM" id="SSF53474">
    <property type="entry name" value="alpha/beta-Hydrolases"/>
    <property type="match status" value="1"/>
</dbReference>